<keyword evidence="13 18" id="KW-0520">NAD</keyword>
<comment type="function">
    <text evidence="18">Core subunit of the mitochondrial membrane respiratory chain NADH dehydrogenase (Complex I) which catalyzes electron transfer from NADH through the respiratory chain, using ubiquinone as an electron acceptor. Essential for the catalytic activity and assembly of complex I.</text>
</comment>
<feature type="transmembrane region" description="Helical" evidence="18">
    <location>
        <begin position="263"/>
        <end position="285"/>
    </location>
</feature>
<feature type="domain" description="NADH:quinone oxidoreductase/Mrp antiporter transmembrane" evidence="19">
    <location>
        <begin position="23"/>
        <end position="277"/>
    </location>
</feature>
<evidence type="ECO:0000256" key="16">
    <source>
        <dbReference type="ARBA" id="ARBA00023136"/>
    </source>
</evidence>
<keyword evidence="16 18" id="KW-0472">Membrane</keyword>
<evidence type="ECO:0000256" key="13">
    <source>
        <dbReference type="ARBA" id="ARBA00023027"/>
    </source>
</evidence>
<evidence type="ECO:0000256" key="17">
    <source>
        <dbReference type="ARBA" id="ARBA00049551"/>
    </source>
</evidence>
<reference evidence="20" key="2">
    <citation type="journal article" date="2012" name="Mar. Genomics">
        <title>Complete mitochondrial DNA sequence of Stenopus hispidus (Crustacea: Decapoda: Stenopodidea) and a novel tRNA gene cluster.</title>
        <authorList>
            <person name="Shi H."/>
            <person name="Liu R."/>
            <person name="Sha Z."/>
            <person name="Ma J."/>
        </authorList>
    </citation>
    <scope>NUCLEOTIDE SEQUENCE</scope>
</reference>
<feature type="transmembrane region" description="Helical" evidence="18">
    <location>
        <begin position="306"/>
        <end position="326"/>
    </location>
</feature>
<dbReference type="GO" id="GO:0005743">
    <property type="term" value="C:mitochondrial inner membrane"/>
    <property type="evidence" value="ECO:0007669"/>
    <property type="project" value="UniProtKB-SubCell"/>
</dbReference>
<name>I6N119_STEHS</name>
<evidence type="ECO:0000313" key="21">
    <source>
        <dbReference type="EMBL" id="AGA56102.1"/>
    </source>
</evidence>
<evidence type="ECO:0000256" key="12">
    <source>
        <dbReference type="ARBA" id="ARBA00022989"/>
    </source>
</evidence>
<gene>
    <name evidence="20" type="primary">ND2</name>
</gene>
<keyword evidence="15 18" id="KW-0496">Mitochondrion</keyword>
<reference evidence="21" key="3">
    <citation type="journal article" date="2013" name="Mol. Phylogenet. Evol.">
        <title>Mitogenomic analysis of decapod crustacean phylogeny corroborates traditional views on their relationships.</title>
        <authorList>
            <person name="Shen H."/>
            <person name="Braband A."/>
            <person name="Scholtz G."/>
        </authorList>
    </citation>
    <scope>NUCLEOTIDE SEQUENCE</scope>
</reference>
<feature type="transmembrane region" description="Helical" evidence="18">
    <location>
        <begin position="190"/>
        <end position="210"/>
    </location>
</feature>
<evidence type="ECO:0000256" key="2">
    <source>
        <dbReference type="ARBA" id="ARBA00004448"/>
    </source>
</evidence>
<dbReference type="EC" id="7.1.1.2" evidence="4 18"/>
<evidence type="ECO:0000259" key="19">
    <source>
        <dbReference type="Pfam" id="PF00361"/>
    </source>
</evidence>
<dbReference type="GO" id="GO:0008137">
    <property type="term" value="F:NADH dehydrogenase (ubiquinone) activity"/>
    <property type="evidence" value="ECO:0007669"/>
    <property type="project" value="UniProtKB-EC"/>
</dbReference>
<dbReference type="InterPro" id="IPR003917">
    <property type="entry name" value="NADH_UbQ_OxRdtase_chain2"/>
</dbReference>
<feature type="transmembrane region" description="Helical" evidence="18">
    <location>
        <begin position="12"/>
        <end position="44"/>
    </location>
</feature>
<evidence type="ECO:0000313" key="20">
    <source>
        <dbReference type="EMBL" id="AEO18313.1"/>
    </source>
</evidence>
<reference evidence="20" key="1">
    <citation type="submission" date="2011-07" db="EMBL/GenBank/DDBJ databases">
        <authorList>
            <person name="Shi H.F."/>
        </authorList>
    </citation>
    <scope>NUCLEOTIDE SEQUENCE</scope>
</reference>
<dbReference type="PANTHER" id="PTHR46552:SF1">
    <property type="entry name" value="NADH-UBIQUINONE OXIDOREDUCTASE CHAIN 2"/>
    <property type="match status" value="1"/>
</dbReference>
<dbReference type="GeneID" id="13228925"/>
<accession>I6N119</accession>
<evidence type="ECO:0000256" key="8">
    <source>
        <dbReference type="ARBA" id="ARBA00022692"/>
    </source>
</evidence>
<feature type="transmembrane region" description="Helical" evidence="18">
    <location>
        <begin position="231"/>
        <end position="251"/>
    </location>
</feature>
<sequence>MLYPSSILFSSTLLLGMILTISSSSWFGAWMGLELNLMSFLALISVKNNQYSSESALKYFLIQALASAMVMLSALMINMSLYWAPMILSLSLLLKSGAAPFHFWFPVVMESLNWPHATILMTIQKIAPLTLISHLTYSSSLLIKTSILLSAMVGAIGGLNQTSLRKLLTYSSINHMAWMLAALFTSELMWIVYLAVYCLMVSTITLLFFHQQSFHISSLITNKSNKMFMKVTTFCSLFSLGGLPPFTGFFIKWMMIQELNMTFNFFTLFILLSSSLLTLFFYMRILSFTLLLSHSSPKWMIIKNNLSLLLPLIIFINFLGLLSPSLPVLTA</sequence>
<evidence type="ECO:0000256" key="18">
    <source>
        <dbReference type="RuleBase" id="RU003403"/>
    </source>
</evidence>
<evidence type="ECO:0000256" key="1">
    <source>
        <dbReference type="ARBA" id="ARBA00003257"/>
    </source>
</evidence>
<keyword evidence="9 18" id="KW-0999">Mitochondrion inner membrane</keyword>
<dbReference type="EMBL" id="JN399096">
    <property type="protein sequence ID" value="AEO18313.1"/>
    <property type="molecule type" value="Genomic_DNA"/>
</dbReference>
<dbReference type="InterPro" id="IPR050175">
    <property type="entry name" value="Complex_I_Subunit_2"/>
</dbReference>
<dbReference type="PANTHER" id="PTHR46552">
    <property type="entry name" value="NADH-UBIQUINONE OXIDOREDUCTASE CHAIN 2"/>
    <property type="match status" value="1"/>
</dbReference>
<evidence type="ECO:0000256" key="11">
    <source>
        <dbReference type="ARBA" id="ARBA00022982"/>
    </source>
</evidence>
<feature type="transmembrane region" description="Helical" evidence="18">
    <location>
        <begin position="167"/>
        <end position="184"/>
    </location>
</feature>
<comment type="catalytic activity">
    <reaction evidence="17 18">
        <text>a ubiquinone + NADH + 5 H(+)(in) = a ubiquinol + NAD(+) + 4 H(+)(out)</text>
        <dbReference type="Rhea" id="RHEA:29091"/>
        <dbReference type="Rhea" id="RHEA-COMP:9565"/>
        <dbReference type="Rhea" id="RHEA-COMP:9566"/>
        <dbReference type="ChEBI" id="CHEBI:15378"/>
        <dbReference type="ChEBI" id="CHEBI:16389"/>
        <dbReference type="ChEBI" id="CHEBI:17976"/>
        <dbReference type="ChEBI" id="CHEBI:57540"/>
        <dbReference type="ChEBI" id="CHEBI:57945"/>
        <dbReference type="EC" id="7.1.1.2"/>
    </reaction>
</comment>
<keyword evidence="11 18" id="KW-0249">Electron transport</keyword>
<comment type="subcellular location">
    <subcellularLocation>
        <location evidence="2 18">Mitochondrion inner membrane</location>
        <topology evidence="2 18">Multi-pass membrane protein</topology>
    </subcellularLocation>
</comment>
<dbReference type="AlphaFoldDB" id="I6N119"/>
<dbReference type="EMBL" id="KC107811">
    <property type="protein sequence ID" value="AGA56102.1"/>
    <property type="molecule type" value="Genomic_DNA"/>
</dbReference>
<feature type="transmembrane region" description="Helical" evidence="18">
    <location>
        <begin position="56"/>
        <end position="77"/>
    </location>
</feature>
<feature type="transmembrane region" description="Helical" evidence="18">
    <location>
        <begin position="141"/>
        <end position="160"/>
    </location>
</feature>
<keyword evidence="12 18" id="KW-1133">Transmembrane helix</keyword>
<dbReference type="PRINTS" id="PR01436">
    <property type="entry name" value="NADHDHGNASE2"/>
</dbReference>
<comment type="similarity">
    <text evidence="3 18">Belongs to the complex I subunit 2 family.</text>
</comment>
<keyword evidence="7 18" id="KW-0679">Respiratory chain</keyword>
<dbReference type="Pfam" id="PF00361">
    <property type="entry name" value="Proton_antipo_M"/>
    <property type="match status" value="1"/>
</dbReference>
<evidence type="ECO:0000256" key="3">
    <source>
        <dbReference type="ARBA" id="ARBA00007012"/>
    </source>
</evidence>
<evidence type="ECO:0000256" key="10">
    <source>
        <dbReference type="ARBA" id="ARBA00022967"/>
    </source>
</evidence>
<organism evidence="20">
    <name type="scientific">Stenopus hispidus</name>
    <name type="common">Banded coral shrimp</name>
    <name type="synonym">Palaemon hispidus</name>
    <dbReference type="NCBI Taxonomy" id="6815"/>
    <lineage>
        <taxon>Eukaryota</taxon>
        <taxon>Metazoa</taxon>
        <taxon>Ecdysozoa</taxon>
        <taxon>Arthropoda</taxon>
        <taxon>Crustacea</taxon>
        <taxon>Multicrustacea</taxon>
        <taxon>Malacostraca</taxon>
        <taxon>Eumalacostraca</taxon>
        <taxon>Eucarida</taxon>
        <taxon>Decapoda</taxon>
        <taxon>Pleocyemata</taxon>
        <taxon>Stenopodidea</taxon>
        <taxon>Stenopodidae</taxon>
        <taxon>Stenopus</taxon>
    </lineage>
</organism>
<evidence type="ECO:0000256" key="7">
    <source>
        <dbReference type="ARBA" id="ARBA00022660"/>
    </source>
</evidence>
<evidence type="ECO:0000256" key="4">
    <source>
        <dbReference type="ARBA" id="ARBA00012944"/>
    </source>
</evidence>
<keyword evidence="10 18" id="KW-1278">Translocase</keyword>
<evidence type="ECO:0000256" key="6">
    <source>
        <dbReference type="ARBA" id="ARBA00022448"/>
    </source>
</evidence>
<keyword evidence="8 18" id="KW-0812">Transmembrane</keyword>
<feature type="transmembrane region" description="Helical" evidence="18">
    <location>
        <begin position="83"/>
        <end position="105"/>
    </location>
</feature>
<dbReference type="RefSeq" id="YP_006493395.1">
    <property type="nucleotide sequence ID" value="NC_018097.1"/>
</dbReference>
<evidence type="ECO:0000256" key="9">
    <source>
        <dbReference type="ARBA" id="ARBA00022792"/>
    </source>
</evidence>
<dbReference type="CTD" id="4536"/>
<dbReference type="InterPro" id="IPR001750">
    <property type="entry name" value="ND/Mrp_TM"/>
</dbReference>
<keyword evidence="6" id="KW-0813">Transport</keyword>
<evidence type="ECO:0000256" key="5">
    <source>
        <dbReference type="ARBA" id="ARBA00021008"/>
    </source>
</evidence>
<evidence type="ECO:0000256" key="14">
    <source>
        <dbReference type="ARBA" id="ARBA00023075"/>
    </source>
</evidence>
<keyword evidence="14 18" id="KW-0830">Ubiquinone</keyword>
<geneLocation type="mitochondrion" evidence="20"/>
<protein>
    <recommendedName>
        <fullName evidence="5 18">NADH-ubiquinone oxidoreductase chain 2</fullName>
        <ecNumber evidence="4 18">7.1.1.2</ecNumber>
    </recommendedName>
</protein>
<comment type="function">
    <text evidence="1">Core subunit of the mitochondrial membrane respiratory chain NADH dehydrogenase (Complex I) that is believed to belong to the minimal assembly required for catalysis. Complex I functions in the transfer of electrons from NADH to the respiratory chain. The immediate electron acceptor for the enzyme is believed to be ubiquinone.</text>
</comment>
<dbReference type="GO" id="GO:0006120">
    <property type="term" value="P:mitochondrial electron transport, NADH to ubiquinone"/>
    <property type="evidence" value="ECO:0007669"/>
    <property type="project" value="InterPro"/>
</dbReference>
<evidence type="ECO:0000256" key="15">
    <source>
        <dbReference type="ARBA" id="ARBA00023128"/>
    </source>
</evidence>
<proteinExistence type="inferred from homology"/>